<evidence type="ECO:0000313" key="2">
    <source>
        <dbReference type="EMBL" id="GAA1557116.1"/>
    </source>
</evidence>
<feature type="domain" description="Luciferase-like" evidence="1">
    <location>
        <begin position="24"/>
        <end position="205"/>
    </location>
</feature>
<dbReference type="Pfam" id="PF00296">
    <property type="entry name" value="Bac_luciferase"/>
    <property type="match status" value="1"/>
</dbReference>
<keyword evidence="3" id="KW-1185">Reference proteome</keyword>
<dbReference type="InterPro" id="IPR011251">
    <property type="entry name" value="Luciferase-like_dom"/>
</dbReference>
<dbReference type="InterPro" id="IPR019921">
    <property type="entry name" value="Lucif-like_OxRdtase_Rv2161c"/>
</dbReference>
<dbReference type="InterPro" id="IPR051260">
    <property type="entry name" value="Diverse_substr_monoxygenases"/>
</dbReference>
<gene>
    <name evidence="2" type="ORF">GCM10009827_092590</name>
</gene>
<dbReference type="InterPro" id="IPR036661">
    <property type="entry name" value="Luciferase-like_sf"/>
</dbReference>
<accession>A0ABN2CFC3</accession>
<dbReference type="EMBL" id="BAAAQD010000026">
    <property type="protein sequence ID" value="GAA1557116.1"/>
    <property type="molecule type" value="Genomic_DNA"/>
</dbReference>
<dbReference type="PANTHER" id="PTHR30011">
    <property type="entry name" value="ALKANESULFONATE MONOOXYGENASE-RELATED"/>
    <property type="match status" value="1"/>
</dbReference>
<dbReference type="Gene3D" id="3.20.20.30">
    <property type="entry name" value="Luciferase-like domain"/>
    <property type="match status" value="1"/>
</dbReference>
<dbReference type="PANTHER" id="PTHR30011:SF32">
    <property type="entry name" value="CONSERVED PROTEIN"/>
    <property type="match status" value="1"/>
</dbReference>
<protein>
    <submittedName>
        <fullName evidence="2">LLM class F420-dependent oxidoreductase</fullName>
    </submittedName>
</protein>
<proteinExistence type="predicted"/>
<sequence length="292" mass="31943">MSVVRIGLSSPVLADSGPRPAWEAEAGVAELREVFTTADRLGFEFFTCPEHVSVPPGLARGERFYDPVATFSYLAAITERIRFLPYVLVLGLHHPLELAKRYGTLDHLSGGRVILGVGVGNLEEEFALLARPFADRGARADDALRALRASLSVRLATYHGEYYDFTEQVISPHAVQEKVPIWVGGHSKRALRRAVTLADGWAPAPVTYRGPDLETLPRMLAEHDLPDGFDVVITPPARLDPIGRPEAALDLIGRIGEAGATVVNLVVRHRELAEYLDQLAAAADLFGLDRRD</sequence>
<dbReference type="NCBIfam" id="TIGR03619">
    <property type="entry name" value="F420_Rv2161c"/>
    <property type="match status" value="1"/>
</dbReference>
<organism evidence="2 3">
    <name type="scientific">Dactylosporangium maewongense</name>
    <dbReference type="NCBI Taxonomy" id="634393"/>
    <lineage>
        <taxon>Bacteria</taxon>
        <taxon>Bacillati</taxon>
        <taxon>Actinomycetota</taxon>
        <taxon>Actinomycetes</taxon>
        <taxon>Micromonosporales</taxon>
        <taxon>Micromonosporaceae</taxon>
        <taxon>Dactylosporangium</taxon>
    </lineage>
</organism>
<comment type="caution">
    <text evidence="2">The sequence shown here is derived from an EMBL/GenBank/DDBJ whole genome shotgun (WGS) entry which is preliminary data.</text>
</comment>
<dbReference type="SUPFAM" id="SSF51679">
    <property type="entry name" value="Bacterial luciferase-like"/>
    <property type="match status" value="1"/>
</dbReference>
<reference evidence="2 3" key="1">
    <citation type="journal article" date="2019" name="Int. J. Syst. Evol. Microbiol.">
        <title>The Global Catalogue of Microorganisms (GCM) 10K type strain sequencing project: providing services to taxonomists for standard genome sequencing and annotation.</title>
        <authorList>
            <consortium name="The Broad Institute Genomics Platform"/>
            <consortium name="The Broad Institute Genome Sequencing Center for Infectious Disease"/>
            <person name="Wu L."/>
            <person name="Ma J."/>
        </authorList>
    </citation>
    <scope>NUCLEOTIDE SEQUENCE [LARGE SCALE GENOMIC DNA]</scope>
    <source>
        <strain evidence="2 3">JCM 15933</strain>
    </source>
</reference>
<evidence type="ECO:0000259" key="1">
    <source>
        <dbReference type="Pfam" id="PF00296"/>
    </source>
</evidence>
<evidence type="ECO:0000313" key="3">
    <source>
        <dbReference type="Proteomes" id="UP001501470"/>
    </source>
</evidence>
<dbReference type="RefSeq" id="WP_344510895.1">
    <property type="nucleotide sequence ID" value="NZ_BAAAQD010000026.1"/>
</dbReference>
<name>A0ABN2CFC3_9ACTN</name>
<dbReference type="Proteomes" id="UP001501470">
    <property type="component" value="Unassembled WGS sequence"/>
</dbReference>